<evidence type="ECO:0000313" key="1">
    <source>
        <dbReference type="EMBL" id="KKM72145.1"/>
    </source>
</evidence>
<sequence>MVDKGYFNARKKLSIDPFIINAAEDIEAKIMKFSSGKARIYILIVYSSSPHVSYISAVLEVINSVLRSMDIEPYYLRDQIRGGRLYPLALQEMITQSDMGIPKELYYYVYR</sequence>
<dbReference type="AlphaFoldDB" id="A0A0F9M639"/>
<protein>
    <submittedName>
        <fullName evidence="1">Uncharacterized protein</fullName>
    </submittedName>
</protein>
<gene>
    <name evidence="1" type="ORF">LCGC14_1423470</name>
</gene>
<dbReference type="EMBL" id="LAZR01009522">
    <property type="protein sequence ID" value="KKM72145.1"/>
    <property type="molecule type" value="Genomic_DNA"/>
</dbReference>
<name>A0A0F9M639_9ZZZZ</name>
<accession>A0A0F9M639</accession>
<proteinExistence type="predicted"/>
<comment type="caution">
    <text evidence="1">The sequence shown here is derived from an EMBL/GenBank/DDBJ whole genome shotgun (WGS) entry which is preliminary data.</text>
</comment>
<reference evidence="1" key="1">
    <citation type="journal article" date="2015" name="Nature">
        <title>Complex archaea that bridge the gap between prokaryotes and eukaryotes.</title>
        <authorList>
            <person name="Spang A."/>
            <person name="Saw J.H."/>
            <person name="Jorgensen S.L."/>
            <person name="Zaremba-Niedzwiedzka K."/>
            <person name="Martijn J."/>
            <person name="Lind A.E."/>
            <person name="van Eijk R."/>
            <person name="Schleper C."/>
            <person name="Guy L."/>
            <person name="Ettema T.J."/>
        </authorList>
    </citation>
    <scope>NUCLEOTIDE SEQUENCE</scope>
</reference>
<organism evidence="1">
    <name type="scientific">marine sediment metagenome</name>
    <dbReference type="NCBI Taxonomy" id="412755"/>
    <lineage>
        <taxon>unclassified sequences</taxon>
        <taxon>metagenomes</taxon>
        <taxon>ecological metagenomes</taxon>
    </lineage>
</organism>